<reference evidence="1" key="1">
    <citation type="submission" date="2018-07" db="EMBL/GenBank/DDBJ databases">
        <authorList>
            <person name="Quirk P.G."/>
            <person name="Krulwich T.A."/>
        </authorList>
    </citation>
    <scope>NUCLEOTIDE SEQUENCE</scope>
</reference>
<dbReference type="AlphaFoldDB" id="A0A380T7E5"/>
<protein>
    <submittedName>
        <fullName evidence="1">Uncharacterized protein</fullName>
    </submittedName>
</protein>
<name>A0A380T7E5_9ZZZZ</name>
<sequence length="220" mass="25550">MDSIRPLLARRSRGDVDLRKIQMMIEKALLAFRTGREFPSDRSTSKDFNRAARKFRSASSDLRGFIKDAHSTDVGQDVFRRLSQLTFRRFPLRILRDLVYFEEVLTRAIALEPSGGPEFDYPGHVLAYDLIHPYRALSGDEPFDRVRHRSKSGWYVGNAFATFVHEISEAHLQRLAELRTRREPSTTGVQLKRYLDRYRLNDGGAAVSWAVQWFKDLTRD</sequence>
<proteinExistence type="predicted"/>
<gene>
    <name evidence="1" type="ORF">DF3PB_10046</name>
</gene>
<dbReference type="EMBL" id="UIDG01000001">
    <property type="protein sequence ID" value="SUS03293.1"/>
    <property type="molecule type" value="Genomic_DNA"/>
</dbReference>
<evidence type="ECO:0000313" key="1">
    <source>
        <dbReference type="EMBL" id="SUS03293.1"/>
    </source>
</evidence>
<accession>A0A380T7E5</accession>
<organism evidence="1">
    <name type="scientific">metagenome</name>
    <dbReference type="NCBI Taxonomy" id="256318"/>
    <lineage>
        <taxon>unclassified sequences</taxon>
        <taxon>metagenomes</taxon>
    </lineage>
</organism>